<name>A0AAD5EBT8_UMBRA</name>
<accession>A0AAD5EBT8</accession>
<reference evidence="2" key="1">
    <citation type="submission" date="2021-06" db="EMBL/GenBank/DDBJ databases">
        <authorList>
            <consortium name="DOE Joint Genome Institute"/>
            <person name="Mondo S.J."/>
            <person name="Amses K.R."/>
            <person name="Simmons D.R."/>
            <person name="Longcore J.E."/>
            <person name="Seto K."/>
            <person name="Alves G.H."/>
            <person name="Bonds A.E."/>
            <person name="Quandt C.A."/>
            <person name="Davis W.J."/>
            <person name="Chang Y."/>
            <person name="Letcher P.M."/>
            <person name="Powell M.J."/>
            <person name="Kuo A."/>
            <person name="Labutti K."/>
            <person name="Pangilinan J."/>
            <person name="Andreopoulos W."/>
            <person name="Tritt A."/>
            <person name="Riley R."/>
            <person name="Hundley H."/>
            <person name="Johnson J."/>
            <person name="Lipzen A."/>
            <person name="Barry K."/>
            <person name="Berbee M.L."/>
            <person name="Buchler N.E."/>
            <person name="Grigoriev I.V."/>
            <person name="Spatafora J.W."/>
            <person name="Stajich J.E."/>
            <person name="James T.Y."/>
        </authorList>
    </citation>
    <scope>NUCLEOTIDE SEQUENCE</scope>
    <source>
        <strain evidence="2">AG</strain>
    </source>
</reference>
<dbReference type="GeneID" id="75913244"/>
<reference evidence="2" key="2">
    <citation type="journal article" date="2022" name="Proc. Natl. Acad. Sci. U.S.A.">
        <title>Diploid-dominant life cycles characterize the early evolution of Fungi.</title>
        <authorList>
            <person name="Amses K.R."/>
            <person name="Simmons D.R."/>
            <person name="Longcore J.E."/>
            <person name="Mondo S.J."/>
            <person name="Seto K."/>
            <person name="Jeronimo G.H."/>
            <person name="Bonds A.E."/>
            <person name="Quandt C.A."/>
            <person name="Davis W.J."/>
            <person name="Chang Y."/>
            <person name="Federici B.A."/>
            <person name="Kuo A."/>
            <person name="LaButti K."/>
            <person name="Pangilinan J."/>
            <person name="Andreopoulos W."/>
            <person name="Tritt A."/>
            <person name="Riley R."/>
            <person name="Hundley H."/>
            <person name="Johnson J."/>
            <person name="Lipzen A."/>
            <person name="Barry K."/>
            <person name="Lang B.F."/>
            <person name="Cuomo C.A."/>
            <person name="Buchler N.E."/>
            <person name="Grigoriev I.V."/>
            <person name="Spatafora J.W."/>
            <person name="Stajich J.E."/>
            <person name="James T.Y."/>
        </authorList>
    </citation>
    <scope>NUCLEOTIDE SEQUENCE</scope>
    <source>
        <strain evidence="2">AG</strain>
    </source>
</reference>
<comment type="caution">
    <text evidence="2">The sequence shown here is derived from an EMBL/GenBank/DDBJ whole genome shotgun (WGS) entry which is preliminary data.</text>
</comment>
<dbReference type="RefSeq" id="XP_051446035.1">
    <property type="nucleotide sequence ID" value="XM_051587899.1"/>
</dbReference>
<keyword evidence="1" id="KW-0472">Membrane</keyword>
<evidence type="ECO:0000256" key="1">
    <source>
        <dbReference type="SAM" id="Phobius"/>
    </source>
</evidence>
<evidence type="ECO:0000313" key="3">
    <source>
        <dbReference type="Proteomes" id="UP001206595"/>
    </source>
</evidence>
<proteinExistence type="predicted"/>
<evidence type="ECO:0000313" key="2">
    <source>
        <dbReference type="EMBL" id="KAI8581031.1"/>
    </source>
</evidence>
<sequence length="121" mass="13546">MACWQLSMVVASSERSSDRNLGVSWRIIFGTNLPEACNGSLYTAWKHMRTVRCSIKGAFAALSLSVLLSCWTRLLLMNLEHFDSSCAVLLSPPSRLANLFTRLMNSSLGYCDMHKYLNLHG</sequence>
<keyword evidence="3" id="KW-1185">Reference proteome</keyword>
<protein>
    <submittedName>
        <fullName evidence="2">Uncharacterized protein</fullName>
    </submittedName>
</protein>
<dbReference type="Proteomes" id="UP001206595">
    <property type="component" value="Unassembled WGS sequence"/>
</dbReference>
<dbReference type="AlphaFoldDB" id="A0AAD5EBT8"/>
<keyword evidence="1" id="KW-0812">Transmembrane</keyword>
<dbReference type="EMBL" id="MU620908">
    <property type="protein sequence ID" value="KAI8581031.1"/>
    <property type="molecule type" value="Genomic_DNA"/>
</dbReference>
<organism evidence="2 3">
    <name type="scientific">Umbelopsis ramanniana AG</name>
    <dbReference type="NCBI Taxonomy" id="1314678"/>
    <lineage>
        <taxon>Eukaryota</taxon>
        <taxon>Fungi</taxon>
        <taxon>Fungi incertae sedis</taxon>
        <taxon>Mucoromycota</taxon>
        <taxon>Mucoromycotina</taxon>
        <taxon>Umbelopsidomycetes</taxon>
        <taxon>Umbelopsidales</taxon>
        <taxon>Umbelopsidaceae</taxon>
        <taxon>Umbelopsis</taxon>
    </lineage>
</organism>
<keyword evidence="1" id="KW-1133">Transmembrane helix</keyword>
<gene>
    <name evidence="2" type="ORF">K450DRAFT_234301</name>
</gene>
<feature type="transmembrane region" description="Helical" evidence="1">
    <location>
        <begin position="57"/>
        <end position="76"/>
    </location>
</feature>